<dbReference type="InterPro" id="IPR036259">
    <property type="entry name" value="MFS_trans_sf"/>
</dbReference>
<keyword evidence="2 5" id="KW-0812">Transmembrane</keyword>
<feature type="transmembrane region" description="Helical" evidence="5">
    <location>
        <begin position="84"/>
        <end position="104"/>
    </location>
</feature>
<gene>
    <name evidence="7" type="ORF">G3T16_17460</name>
</gene>
<keyword evidence="3 5" id="KW-1133">Transmembrane helix</keyword>
<accession>A0A6C0U471</accession>
<dbReference type="KEGG" id="kim:G3T16_17460"/>
<feature type="transmembrane region" description="Helical" evidence="5">
    <location>
        <begin position="347"/>
        <end position="365"/>
    </location>
</feature>
<feature type="transmembrane region" description="Helical" evidence="5">
    <location>
        <begin position="141"/>
        <end position="161"/>
    </location>
</feature>
<dbReference type="PANTHER" id="PTHR23508">
    <property type="entry name" value="CARBOXYLIC ACID TRANSPORTER PROTEIN HOMOLOG"/>
    <property type="match status" value="1"/>
</dbReference>
<dbReference type="GO" id="GO:0046943">
    <property type="term" value="F:carboxylic acid transmembrane transporter activity"/>
    <property type="evidence" value="ECO:0007669"/>
    <property type="project" value="TreeGrafter"/>
</dbReference>
<dbReference type="PANTHER" id="PTHR23508:SF10">
    <property type="entry name" value="CARBOXYLIC ACID TRANSPORTER PROTEIN HOMOLOG"/>
    <property type="match status" value="1"/>
</dbReference>
<feature type="transmembrane region" description="Helical" evidence="5">
    <location>
        <begin position="312"/>
        <end position="335"/>
    </location>
</feature>
<dbReference type="SUPFAM" id="SSF103473">
    <property type="entry name" value="MFS general substrate transporter"/>
    <property type="match status" value="1"/>
</dbReference>
<proteinExistence type="predicted"/>
<dbReference type="InterPro" id="IPR020846">
    <property type="entry name" value="MFS_dom"/>
</dbReference>
<comment type="subcellular location">
    <subcellularLocation>
        <location evidence="1">Membrane</location>
        <topology evidence="1">Multi-pass membrane protein</topology>
    </subcellularLocation>
</comment>
<evidence type="ECO:0000259" key="6">
    <source>
        <dbReference type="PROSITE" id="PS50850"/>
    </source>
</evidence>
<dbReference type="GO" id="GO:0005886">
    <property type="term" value="C:plasma membrane"/>
    <property type="evidence" value="ECO:0007669"/>
    <property type="project" value="TreeGrafter"/>
</dbReference>
<dbReference type="RefSeq" id="WP_163496341.1">
    <property type="nucleotide sequence ID" value="NZ_CP048711.1"/>
</dbReference>
<feature type="transmembrane region" description="Helical" evidence="5">
    <location>
        <begin position="49"/>
        <end position="72"/>
    </location>
</feature>
<dbReference type="PROSITE" id="PS00217">
    <property type="entry name" value="SUGAR_TRANSPORT_2"/>
    <property type="match status" value="1"/>
</dbReference>
<protein>
    <submittedName>
        <fullName evidence="7">MFS transporter</fullName>
    </submittedName>
</protein>
<dbReference type="PROSITE" id="PS50850">
    <property type="entry name" value="MFS"/>
    <property type="match status" value="1"/>
</dbReference>
<dbReference type="InterPro" id="IPR011701">
    <property type="entry name" value="MFS"/>
</dbReference>
<dbReference type="EMBL" id="CP048711">
    <property type="protein sequence ID" value="QIB66911.1"/>
    <property type="molecule type" value="Genomic_DNA"/>
</dbReference>
<dbReference type="Pfam" id="PF07690">
    <property type="entry name" value="MFS_1"/>
    <property type="match status" value="1"/>
</dbReference>
<organism evidence="7 8">
    <name type="scientific">Kineobactrum salinum</name>
    <dbReference type="NCBI Taxonomy" id="2708301"/>
    <lineage>
        <taxon>Bacteria</taxon>
        <taxon>Pseudomonadati</taxon>
        <taxon>Pseudomonadota</taxon>
        <taxon>Gammaproteobacteria</taxon>
        <taxon>Cellvibrionales</taxon>
        <taxon>Halieaceae</taxon>
        <taxon>Kineobactrum</taxon>
    </lineage>
</organism>
<feature type="transmembrane region" description="Helical" evidence="5">
    <location>
        <begin position="282"/>
        <end position="300"/>
    </location>
</feature>
<evidence type="ECO:0000313" key="7">
    <source>
        <dbReference type="EMBL" id="QIB66911.1"/>
    </source>
</evidence>
<evidence type="ECO:0000313" key="8">
    <source>
        <dbReference type="Proteomes" id="UP000477680"/>
    </source>
</evidence>
<evidence type="ECO:0000256" key="1">
    <source>
        <dbReference type="ARBA" id="ARBA00004141"/>
    </source>
</evidence>
<feature type="transmembrane region" description="Helical" evidence="5">
    <location>
        <begin position="371"/>
        <end position="394"/>
    </location>
</feature>
<feature type="domain" description="Major facilitator superfamily (MFS) profile" evidence="6">
    <location>
        <begin position="50"/>
        <end position="463"/>
    </location>
</feature>
<dbReference type="Gene3D" id="1.20.1250.20">
    <property type="entry name" value="MFS general substrate transporter like domains"/>
    <property type="match status" value="1"/>
</dbReference>
<feature type="transmembrane region" description="Helical" evidence="5">
    <location>
        <begin position="173"/>
        <end position="192"/>
    </location>
</feature>
<evidence type="ECO:0000256" key="5">
    <source>
        <dbReference type="SAM" id="Phobius"/>
    </source>
</evidence>
<dbReference type="Proteomes" id="UP000477680">
    <property type="component" value="Chromosome"/>
</dbReference>
<name>A0A6C0U471_9GAMM</name>
<keyword evidence="8" id="KW-1185">Reference proteome</keyword>
<feature type="transmembrane region" description="Helical" evidence="5">
    <location>
        <begin position="435"/>
        <end position="456"/>
    </location>
</feature>
<dbReference type="InterPro" id="IPR005829">
    <property type="entry name" value="Sugar_transporter_CS"/>
</dbReference>
<reference evidence="7 8" key="1">
    <citation type="submission" date="2020-02" db="EMBL/GenBank/DDBJ databases">
        <title>Genome sequencing for Kineobactrum sp. M2.</title>
        <authorList>
            <person name="Park S.-J."/>
        </authorList>
    </citation>
    <scope>NUCLEOTIDE SEQUENCE [LARGE SCALE GENOMIC DNA]</scope>
    <source>
        <strain evidence="7 8">M2</strain>
    </source>
</reference>
<sequence length="464" mass="48754">MPYTTGSKVISGGEAPGHLTYHSPISPSLPGGDPRDALLKAPLSTYQRVAIAVTVMLCALDGFDVLAVTYAAPGFLTEWGLNSGQLGIALSMGLVGMALGSFLLAPLADRIGRRRMIFVCLAIMAGGMAASALAGSLGALAFWRIITGVGIGAMICVINPLAAEYANERRRDLAIALMAVGYPIGGTVGGILSAHLLELYDWRAIFWLGAGLALAMVPLVIRWIPEPVGYLIENPGPDALEKVNRFLRRCHLPETDRLPAPSPRQRKAPLAEIFSPAMRRQTLHLTTIYALYLMTVYFFLSWTPQLVADLGFSAAVSATVAVTRDTAGIVGGVALGWAAHYLGLKRLALAVLAGMGLTLILFGRLPADLDALRITAALAGLCLYGGMISLYAVIARTFPTHVRASGTGFVIGVGRVTSAMAPLLGGFLFDIGLDRGGVTTLLACGALVAAGLMLAYRVRPIGAE</sequence>
<feature type="transmembrane region" description="Helical" evidence="5">
    <location>
        <begin position="204"/>
        <end position="224"/>
    </location>
</feature>
<dbReference type="AlphaFoldDB" id="A0A6C0U471"/>
<feature type="transmembrane region" description="Helical" evidence="5">
    <location>
        <begin position="406"/>
        <end position="429"/>
    </location>
</feature>
<evidence type="ECO:0000256" key="3">
    <source>
        <dbReference type="ARBA" id="ARBA00022989"/>
    </source>
</evidence>
<keyword evidence="4 5" id="KW-0472">Membrane</keyword>
<evidence type="ECO:0000256" key="2">
    <source>
        <dbReference type="ARBA" id="ARBA00022692"/>
    </source>
</evidence>
<evidence type="ECO:0000256" key="4">
    <source>
        <dbReference type="ARBA" id="ARBA00023136"/>
    </source>
</evidence>
<feature type="transmembrane region" description="Helical" evidence="5">
    <location>
        <begin position="116"/>
        <end position="135"/>
    </location>
</feature>